<evidence type="ECO:0000313" key="3">
    <source>
        <dbReference type="Proteomes" id="UP001215598"/>
    </source>
</evidence>
<accession>A0AAD7MML0</accession>
<dbReference type="AlphaFoldDB" id="A0AAD7MML0"/>
<dbReference type="PANTHER" id="PTHR36978">
    <property type="entry name" value="P-LOOP CONTAINING NUCLEOTIDE TRIPHOSPHATE HYDROLASE"/>
    <property type="match status" value="1"/>
</dbReference>
<protein>
    <submittedName>
        <fullName evidence="2">P-loop containing nucleoside triphosphate hydrolase protein</fullName>
    </submittedName>
</protein>
<dbReference type="GO" id="GO:0016787">
    <property type="term" value="F:hydrolase activity"/>
    <property type="evidence" value="ECO:0007669"/>
    <property type="project" value="UniProtKB-KW"/>
</dbReference>
<evidence type="ECO:0000313" key="2">
    <source>
        <dbReference type="EMBL" id="KAJ7724535.1"/>
    </source>
</evidence>
<name>A0AAD7MML0_9AGAR</name>
<dbReference type="Gene3D" id="3.40.50.300">
    <property type="entry name" value="P-loop containing nucleotide triphosphate hydrolases"/>
    <property type="match status" value="1"/>
</dbReference>
<feature type="transmembrane region" description="Helical" evidence="1">
    <location>
        <begin position="249"/>
        <end position="269"/>
    </location>
</feature>
<comment type="caution">
    <text evidence="2">The sequence shown here is derived from an EMBL/GenBank/DDBJ whole genome shotgun (WGS) entry which is preliminary data.</text>
</comment>
<sequence>MSQWVDRRNARRTVPLQVLCLGISRTGTSSMTRALETLGYVKTNHGMDAFTNPSEIEMWTEAINAKFFGKGKLYVREDWDRLLGHCQGSDIAVTDAPHYLFAKELIEAYPEAKVVLTIRDPDSWWRSTNATIGPTLGAPSLLRRVNGWVSSYAAKRRILGYLTFKAFYGTENWKDDEELCKARFMAHYDYVRSLVPPGRLLEFDVKQGWAPLCRFLGKKIPDEPFPRLFDTAAFKSVVKRGDAAAAKTIFAKLAPIFVASCGVVIYFFMVGK</sequence>
<dbReference type="InterPro" id="IPR027417">
    <property type="entry name" value="P-loop_NTPase"/>
</dbReference>
<proteinExistence type="predicted"/>
<evidence type="ECO:0000256" key="1">
    <source>
        <dbReference type="SAM" id="Phobius"/>
    </source>
</evidence>
<keyword evidence="2" id="KW-0378">Hydrolase</keyword>
<gene>
    <name evidence="2" type="ORF">B0H16DRAFT_1596444</name>
</gene>
<keyword evidence="3" id="KW-1185">Reference proteome</keyword>
<keyword evidence="1" id="KW-1133">Transmembrane helix</keyword>
<dbReference type="EMBL" id="JARKIB010000202">
    <property type="protein sequence ID" value="KAJ7724535.1"/>
    <property type="molecule type" value="Genomic_DNA"/>
</dbReference>
<reference evidence="2" key="1">
    <citation type="submission" date="2023-03" db="EMBL/GenBank/DDBJ databases">
        <title>Massive genome expansion in bonnet fungi (Mycena s.s.) driven by repeated elements and novel gene families across ecological guilds.</title>
        <authorList>
            <consortium name="Lawrence Berkeley National Laboratory"/>
            <person name="Harder C.B."/>
            <person name="Miyauchi S."/>
            <person name="Viragh M."/>
            <person name="Kuo A."/>
            <person name="Thoen E."/>
            <person name="Andreopoulos B."/>
            <person name="Lu D."/>
            <person name="Skrede I."/>
            <person name="Drula E."/>
            <person name="Henrissat B."/>
            <person name="Morin E."/>
            <person name="Kohler A."/>
            <person name="Barry K."/>
            <person name="LaButti K."/>
            <person name="Morin E."/>
            <person name="Salamov A."/>
            <person name="Lipzen A."/>
            <person name="Mereny Z."/>
            <person name="Hegedus B."/>
            <person name="Baldrian P."/>
            <person name="Stursova M."/>
            <person name="Weitz H."/>
            <person name="Taylor A."/>
            <person name="Grigoriev I.V."/>
            <person name="Nagy L.G."/>
            <person name="Martin F."/>
            <person name="Kauserud H."/>
        </authorList>
    </citation>
    <scope>NUCLEOTIDE SEQUENCE</scope>
    <source>
        <strain evidence="2">CBHHK182m</strain>
    </source>
</reference>
<dbReference type="Pfam" id="PF17784">
    <property type="entry name" value="Sulfotransfer_4"/>
    <property type="match status" value="1"/>
</dbReference>
<dbReference type="InterPro" id="IPR040632">
    <property type="entry name" value="Sulfotransfer_4"/>
</dbReference>
<keyword evidence="1" id="KW-0472">Membrane</keyword>
<organism evidence="2 3">
    <name type="scientific">Mycena metata</name>
    <dbReference type="NCBI Taxonomy" id="1033252"/>
    <lineage>
        <taxon>Eukaryota</taxon>
        <taxon>Fungi</taxon>
        <taxon>Dikarya</taxon>
        <taxon>Basidiomycota</taxon>
        <taxon>Agaricomycotina</taxon>
        <taxon>Agaricomycetes</taxon>
        <taxon>Agaricomycetidae</taxon>
        <taxon>Agaricales</taxon>
        <taxon>Marasmiineae</taxon>
        <taxon>Mycenaceae</taxon>
        <taxon>Mycena</taxon>
    </lineage>
</organism>
<keyword evidence="1" id="KW-0812">Transmembrane</keyword>
<dbReference type="Proteomes" id="UP001215598">
    <property type="component" value="Unassembled WGS sequence"/>
</dbReference>
<dbReference type="PANTHER" id="PTHR36978:SF4">
    <property type="entry name" value="P-LOOP CONTAINING NUCLEOSIDE TRIPHOSPHATE HYDROLASE PROTEIN"/>
    <property type="match status" value="1"/>
</dbReference>
<dbReference type="SUPFAM" id="SSF52540">
    <property type="entry name" value="P-loop containing nucleoside triphosphate hydrolases"/>
    <property type="match status" value="1"/>
</dbReference>